<name>A0A918HRR7_9ACTN</name>
<dbReference type="Proteomes" id="UP000646776">
    <property type="component" value="Unassembled WGS sequence"/>
</dbReference>
<dbReference type="InterPro" id="IPR009057">
    <property type="entry name" value="Homeodomain-like_sf"/>
</dbReference>
<dbReference type="AlphaFoldDB" id="A0A918HRR7"/>
<keyword evidence="6" id="KW-1185">Reference proteome</keyword>
<accession>A0A918HRR7</accession>
<dbReference type="SUPFAM" id="SSF46689">
    <property type="entry name" value="Homeodomain-like"/>
    <property type="match status" value="1"/>
</dbReference>
<dbReference type="PANTHER" id="PTHR30055:SF226">
    <property type="entry name" value="HTH-TYPE TRANSCRIPTIONAL REGULATOR PKSA"/>
    <property type="match status" value="1"/>
</dbReference>
<feature type="region of interest" description="Disordered" evidence="3">
    <location>
        <begin position="1"/>
        <end position="20"/>
    </location>
</feature>
<dbReference type="InterPro" id="IPR001647">
    <property type="entry name" value="HTH_TetR"/>
</dbReference>
<sequence>MAAVTVSEARRRSDEDRSHRTRERILHAAVEVLTERGYAATSIAAVQARAGVSRGALLHQYAGKAHLLVDAVRHLAERQGEQLAAEAPAAPARSPATDWLTPLWDSFSSPLFGAVLELWIAARTDDELRRVLLDYERRLRVDLHRIAAARIPGGPPPAFDMAFDMTLTYYRGLALTAIISDRHQEKLLSDWRTTVSALLR</sequence>
<evidence type="ECO:0000256" key="3">
    <source>
        <dbReference type="SAM" id="MobiDB-lite"/>
    </source>
</evidence>
<comment type="caution">
    <text evidence="5">The sequence shown here is derived from an EMBL/GenBank/DDBJ whole genome shotgun (WGS) entry which is preliminary data.</text>
</comment>
<dbReference type="GO" id="GO:0000976">
    <property type="term" value="F:transcription cis-regulatory region binding"/>
    <property type="evidence" value="ECO:0007669"/>
    <property type="project" value="TreeGrafter"/>
</dbReference>
<proteinExistence type="predicted"/>
<dbReference type="Gene3D" id="1.10.357.10">
    <property type="entry name" value="Tetracycline Repressor, domain 2"/>
    <property type="match status" value="1"/>
</dbReference>
<organism evidence="5 6">
    <name type="scientific">Streptomyces phaeofaciens</name>
    <dbReference type="NCBI Taxonomy" id="68254"/>
    <lineage>
        <taxon>Bacteria</taxon>
        <taxon>Bacillati</taxon>
        <taxon>Actinomycetota</taxon>
        <taxon>Actinomycetes</taxon>
        <taxon>Kitasatosporales</taxon>
        <taxon>Streptomycetaceae</taxon>
        <taxon>Streptomyces</taxon>
    </lineage>
</organism>
<dbReference type="InterPro" id="IPR050109">
    <property type="entry name" value="HTH-type_TetR-like_transc_reg"/>
</dbReference>
<evidence type="ECO:0000259" key="4">
    <source>
        <dbReference type="PROSITE" id="PS50977"/>
    </source>
</evidence>
<dbReference type="GO" id="GO:0003700">
    <property type="term" value="F:DNA-binding transcription factor activity"/>
    <property type="evidence" value="ECO:0007669"/>
    <property type="project" value="TreeGrafter"/>
</dbReference>
<dbReference type="EMBL" id="BMSA01000044">
    <property type="protein sequence ID" value="GGT94083.1"/>
    <property type="molecule type" value="Genomic_DNA"/>
</dbReference>
<reference evidence="5" key="2">
    <citation type="submission" date="2020-09" db="EMBL/GenBank/DDBJ databases">
        <authorList>
            <person name="Sun Q."/>
            <person name="Ohkuma M."/>
        </authorList>
    </citation>
    <scope>NUCLEOTIDE SEQUENCE</scope>
    <source>
        <strain evidence="5">JCM 4125</strain>
    </source>
</reference>
<evidence type="ECO:0000313" key="6">
    <source>
        <dbReference type="Proteomes" id="UP000646776"/>
    </source>
</evidence>
<protein>
    <submittedName>
        <fullName evidence="5">TetR family transcriptional regulator</fullName>
    </submittedName>
</protein>
<evidence type="ECO:0000313" key="5">
    <source>
        <dbReference type="EMBL" id="GGT94083.1"/>
    </source>
</evidence>
<dbReference type="Pfam" id="PF00440">
    <property type="entry name" value="TetR_N"/>
    <property type="match status" value="1"/>
</dbReference>
<feature type="DNA-binding region" description="H-T-H motif" evidence="2">
    <location>
        <begin position="42"/>
        <end position="61"/>
    </location>
</feature>
<feature type="compositionally biased region" description="Basic and acidic residues" evidence="3">
    <location>
        <begin position="8"/>
        <end position="20"/>
    </location>
</feature>
<dbReference type="PANTHER" id="PTHR30055">
    <property type="entry name" value="HTH-TYPE TRANSCRIPTIONAL REGULATOR RUTR"/>
    <property type="match status" value="1"/>
</dbReference>
<dbReference type="PRINTS" id="PR00455">
    <property type="entry name" value="HTHTETR"/>
</dbReference>
<dbReference type="PROSITE" id="PS50977">
    <property type="entry name" value="HTH_TETR_2"/>
    <property type="match status" value="1"/>
</dbReference>
<evidence type="ECO:0000256" key="1">
    <source>
        <dbReference type="ARBA" id="ARBA00023125"/>
    </source>
</evidence>
<reference evidence="5" key="1">
    <citation type="journal article" date="2014" name="Int. J. Syst. Evol. Microbiol.">
        <title>Complete genome sequence of Corynebacterium casei LMG S-19264T (=DSM 44701T), isolated from a smear-ripened cheese.</title>
        <authorList>
            <consortium name="US DOE Joint Genome Institute (JGI-PGF)"/>
            <person name="Walter F."/>
            <person name="Albersmeier A."/>
            <person name="Kalinowski J."/>
            <person name="Ruckert C."/>
        </authorList>
    </citation>
    <scope>NUCLEOTIDE SEQUENCE</scope>
    <source>
        <strain evidence="5">JCM 4125</strain>
    </source>
</reference>
<evidence type="ECO:0000256" key="2">
    <source>
        <dbReference type="PROSITE-ProRule" id="PRU00335"/>
    </source>
</evidence>
<feature type="domain" description="HTH tetR-type" evidence="4">
    <location>
        <begin position="19"/>
        <end position="79"/>
    </location>
</feature>
<keyword evidence="1 2" id="KW-0238">DNA-binding</keyword>
<gene>
    <name evidence="5" type="ORF">GCM10010226_84870</name>
</gene>